<proteinExistence type="predicted"/>
<keyword evidence="2" id="KW-1185">Reference proteome</keyword>
<comment type="caution">
    <text evidence="1">The sequence shown here is derived from an EMBL/GenBank/DDBJ whole genome shotgun (WGS) entry which is preliminary data.</text>
</comment>
<organism evidence="1 2">
    <name type="scientific">Cytobacillus spartinae</name>
    <dbReference type="NCBI Taxonomy" id="3299023"/>
    <lineage>
        <taxon>Bacteria</taxon>
        <taxon>Bacillati</taxon>
        <taxon>Bacillota</taxon>
        <taxon>Bacilli</taxon>
        <taxon>Bacillales</taxon>
        <taxon>Bacillaceae</taxon>
        <taxon>Cytobacillus</taxon>
    </lineage>
</organism>
<name>A0ABW6K698_9BACI</name>
<evidence type="ECO:0000313" key="2">
    <source>
        <dbReference type="Proteomes" id="UP001601059"/>
    </source>
</evidence>
<evidence type="ECO:0000313" key="1">
    <source>
        <dbReference type="EMBL" id="MFE8699718.1"/>
    </source>
</evidence>
<reference evidence="1 2" key="1">
    <citation type="submission" date="2024-08" db="EMBL/GenBank/DDBJ databases">
        <title>Two novel Cytobacillus novel species.</title>
        <authorList>
            <person name="Liu G."/>
        </authorList>
    </citation>
    <scope>NUCLEOTIDE SEQUENCE [LARGE SCALE GENOMIC DNA]</scope>
    <source>
        <strain evidence="1 2">FJAT-54145</strain>
    </source>
</reference>
<dbReference type="Proteomes" id="UP001601059">
    <property type="component" value="Unassembled WGS sequence"/>
</dbReference>
<dbReference type="RefSeq" id="WP_389358151.1">
    <property type="nucleotide sequence ID" value="NZ_JBIACK010000001.1"/>
</dbReference>
<dbReference type="EMBL" id="JBIACK010000001">
    <property type="protein sequence ID" value="MFE8699718.1"/>
    <property type="molecule type" value="Genomic_DNA"/>
</dbReference>
<gene>
    <name evidence="1" type="ORF">ACFYKX_03665</name>
</gene>
<protein>
    <submittedName>
        <fullName evidence="1">Uncharacterized protein</fullName>
    </submittedName>
</protein>
<accession>A0ABW6K698</accession>
<sequence length="88" mass="10393">MTKYRKKPIVVEAVKLTRSITIETSNGTMKGLPGDYLITDKNGEQYPYDRDRFENEYELVKGQIDLKEMFRKSFSFVKTKVYKLKTED</sequence>